<accession>A0ABT5EQI7</accession>
<keyword evidence="2" id="KW-1185">Reference proteome</keyword>
<dbReference type="Gene3D" id="3.10.180.10">
    <property type="entry name" value="2,3-Dihydroxybiphenyl 1,2-Dioxygenase, domain 1"/>
    <property type="match status" value="1"/>
</dbReference>
<sequence length="257" mass="28593">MTNNAPPPFATERKETTIPLLPCVSPEDTLAFYQALGFQVTYEMTRPYLYLALRFRGFELHFGKAPKGLDPKEESSGGCLVLVDAVEPYHRAFTEAMRAKYGKVLASGKPRMTRFRPGQSRFSLIDPSGNNILFIRRDEPEEVEYGGSKALAGLAKALDNARILRDFKNDDRAAARVLDKALAKYGAEAPVVDRVQAMAARMELAIAMDDAAMGQALREQLQALPLSDEERDRLSEELKAAERLEQWLARAAATRQA</sequence>
<gene>
    <name evidence="1" type="ORF">POL67_22375</name>
</gene>
<protein>
    <submittedName>
        <fullName evidence="1">Glyoxalase</fullName>
    </submittedName>
</protein>
<proteinExistence type="predicted"/>
<dbReference type="EMBL" id="JAQNDO010000001">
    <property type="protein sequence ID" value="MDC0744094.1"/>
    <property type="molecule type" value="Genomic_DNA"/>
</dbReference>
<name>A0ABT5EQI7_9BACT</name>
<dbReference type="SUPFAM" id="SSF54593">
    <property type="entry name" value="Glyoxalase/Bleomycin resistance protein/Dihydroxybiphenyl dioxygenase"/>
    <property type="match status" value="1"/>
</dbReference>
<organism evidence="1 2">
    <name type="scientific">Polyangium mundeleinium</name>
    <dbReference type="NCBI Taxonomy" id="2995306"/>
    <lineage>
        <taxon>Bacteria</taxon>
        <taxon>Pseudomonadati</taxon>
        <taxon>Myxococcota</taxon>
        <taxon>Polyangia</taxon>
        <taxon>Polyangiales</taxon>
        <taxon>Polyangiaceae</taxon>
        <taxon>Polyangium</taxon>
    </lineage>
</organism>
<evidence type="ECO:0000313" key="2">
    <source>
        <dbReference type="Proteomes" id="UP001221411"/>
    </source>
</evidence>
<comment type="caution">
    <text evidence="1">The sequence shown here is derived from an EMBL/GenBank/DDBJ whole genome shotgun (WGS) entry which is preliminary data.</text>
</comment>
<reference evidence="1 2" key="1">
    <citation type="submission" date="2022-11" db="EMBL/GenBank/DDBJ databases">
        <title>Minimal conservation of predation-associated metabolite biosynthetic gene clusters underscores biosynthetic potential of Myxococcota including descriptions for ten novel species: Archangium lansinium sp. nov., Myxococcus landrumus sp. nov., Nannocystis bai.</title>
        <authorList>
            <person name="Ahearne A."/>
            <person name="Stevens C."/>
            <person name="Dowd S."/>
        </authorList>
    </citation>
    <scope>NUCLEOTIDE SEQUENCE [LARGE SCALE GENOMIC DNA]</scope>
    <source>
        <strain evidence="1 2">RJM3</strain>
    </source>
</reference>
<dbReference type="InterPro" id="IPR029068">
    <property type="entry name" value="Glyas_Bleomycin-R_OHBP_Dase"/>
</dbReference>
<evidence type="ECO:0000313" key="1">
    <source>
        <dbReference type="EMBL" id="MDC0744094.1"/>
    </source>
</evidence>
<dbReference type="Proteomes" id="UP001221411">
    <property type="component" value="Unassembled WGS sequence"/>
</dbReference>
<dbReference type="RefSeq" id="WP_271920259.1">
    <property type="nucleotide sequence ID" value="NZ_JAQNDO010000001.1"/>
</dbReference>